<feature type="domain" description="Helix-turn-helix" evidence="1">
    <location>
        <begin position="111"/>
        <end position="167"/>
    </location>
</feature>
<dbReference type="InterPro" id="IPR058912">
    <property type="entry name" value="HTH_animal"/>
</dbReference>
<dbReference type="PANTHER" id="PTHR21301">
    <property type="entry name" value="REVERSE TRANSCRIPTASE"/>
    <property type="match status" value="1"/>
</dbReference>
<dbReference type="AlphaFoldDB" id="A0A974DAS2"/>
<protein>
    <recommendedName>
        <fullName evidence="1">Helix-turn-helix domain-containing protein</fullName>
    </recommendedName>
</protein>
<dbReference type="EMBL" id="CM004471">
    <property type="protein sequence ID" value="OCT87910.1"/>
    <property type="molecule type" value="Genomic_DNA"/>
</dbReference>
<dbReference type="PANTHER" id="PTHR21301:SF12">
    <property type="match status" value="1"/>
</dbReference>
<evidence type="ECO:0000313" key="3">
    <source>
        <dbReference type="Proteomes" id="UP000694892"/>
    </source>
</evidence>
<organism evidence="2 3">
    <name type="scientific">Xenopus laevis</name>
    <name type="common">African clawed frog</name>
    <dbReference type="NCBI Taxonomy" id="8355"/>
    <lineage>
        <taxon>Eukaryota</taxon>
        <taxon>Metazoa</taxon>
        <taxon>Chordata</taxon>
        <taxon>Craniata</taxon>
        <taxon>Vertebrata</taxon>
        <taxon>Euteleostomi</taxon>
        <taxon>Amphibia</taxon>
        <taxon>Batrachia</taxon>
        <taxon>Anura</taxon>
        <taxon>Pipoidea</taxon>
        <taxon>Pipidae</taxon>
        <taxon>Xenopodinae</taxon>
        <taxon>Xenopus</taxon>
        <taxon>Xenopus</taxon>
    </lineage>
</organism>
<sequence length="190" mass="22465">MDVSSLYTCIPHSEDLDAIEQHLHRKHPHRKHQHEPHFVSFLCLLLQIGLTKNYFSVFLQKQEYVNRTHNTIKFVLHYDREQVEFLDVCIKKEIISLSTTLYRKSVDKNSILHYDSFHPPNTMLGLPKSQLMTCKCIASNEIEYKDKKSGILNMFKNKGYPRAVLQKAEREVERLPREILLTTKDERIKD</sequence>
<gene>
    <name evidence="2" type="ORF">XELAEV_18021614mg</name>
</gene>
<dbReference type="Proteomes" id="UP000694892">
    <property type="component" value="Chromosome 3S"/>
</dbReference>
<accession>A0A974DAS2</accession>
<evidence type="ECO:0000313" key="2">
    <source>
        <dbReference type="EMBL" id="OCT87910.1"/>
    </source>
</evidence>
<reference evidence="3" key="1">
    <citation type="journal article" date="2016" name="Nature">
        <title>Genome evolution in the allotetraploid frog Xenopus laevis.</title>
        <authorList>
            <person name="Session A.M."/>
            <person name="Uno Y."/>
            <person name="Kwon T."/>
            <person name="Chapman J.A."/>
            <person name="Toyoda A."/>
            <person name="Takahashi S."/>
            <person name="Fukui A."/>
            <person name="Hikosaka A."/>
            <person name="Suzuki A."/>
            <person name="Kondo M."/>
            <person name="van Heeringen S.J."/>
            <person name="Quigley I."/>
            <person name="Heinz S."/>
            <person name="Ogino H."/>
            <person name="Ochi H."/>
            <person name="Hellsten U."/>
            <person name="Lyons J.B."/>
            <person name="Simakov O."/>
            <person name="Putnam N."/>
            <person name="Stites J."/>
            <person name="Kuroki Y."/>
            <person name="Tanaka T."/>
            <person name="Michiue T."/>
            <person name="Watanabe M."/>
            <person name="Bogdanovic O."/>
            <person name="Lister R."/>
            <person name="Georgiou G."/>
            <person name="Paranjpe S.S."/>
            <person name="van Kruijsbergen I."/>
            <person name="Shu S."/>
            <person name="Carlson J."/>
            <person name="Kinoshita T."/>
            <person name="Ohta Y."/>
            <person name="Mawaribuchi S."/>
            <person name="Jenkins J."/>
            <person name="Grimwood J."/>
            <person name="Schmutz J."/>
            <person name="Mitros T."/>
            <person name="Mozaffari S.V."/>
            <person name="Suzuki Y."/>
            <person name="Haramoto Y."/>
            <person name="Yamamoto T.S."/>
            <person name="Takagi C."/>
            <person name="Heald R."/>
            <person name="Miller K."/>
            <person name="Haudenschild C."/>
            <person name="Kitzman J."/>
            <person name="Nakayama T."/>
            <person name="Izutsu Y."/>
            <person name="Robert J."/>
            <person name="Fortriede J."/>
            <person name="Burns K."/>
            <person name="Lotay V."/>
            <person name="Karimi K."/>
            <person name="Yasuoka Y."/>
            <person name="Dichmann D.S."/>
            <person name="Flajnik M.F."/>
            <person name="Houston D.W."/>
            <person name="Shendure J."/>
            <person name="DuPasquier L."/>
            <person name="Vize P.D."/>
            <person name="Zorn A.M."/>
            <person name="Ito M."/>
            <person name="Marcotte E.M."/>
            <person name="Wallingford J.B."/>
            <person name="Ito Y."/>
            <person name="Asashima M."/>
            <person name="Ueno N."/>
            <person name="Matsuda Y."/>
            <person name="Veenstra G.J."/>
            <person name="Fujiyama A."/>
            <person name="Harland R.M."/>
            <person name="Taira M."/>
            <person name="Rokhsar D.S."/>
        </authorList>
    </citation>
    <scope>NUCLEOTIDE SEQUENCE [LARGE SCALE GENOMIC DNA]</scope>
    <source>
        <strain evidence="3">J</strain>
    </source>
</reference>
<name>A0A974DAS2_XENLA</name>
<dbReference type="Pfam" id="PF26215">
    <property type="entry name" value="HTH_animal"/>
    <property type="match status" value="1"/>
</dbReference>
<evidence type="ECO:0000259" key="1">
    <source>
        <dbReference type="Pfam" id="PF26215"/>
    </source>
</evidence>
<proteinExistence type="predicted"/>